<reference evidence="1 2" key="1">
    <citation type="submission" date="2019-06" db="EMBL/GenBank/DDBJ databases">
        <authorList>
            <person name="Labudda L."/>
            <person name="Karczewska-Golec J."/>
            <person name="Decewicz P."/>
            <person name="Strapagiel D."/>
            <person name="Golec P."/>
        </authorList>
    </citation>
    <scope>NUCLEOTIDE SEQUENCE [LARGE SCALE GENOMIC DNA]</scope>
</reference>
<gene>
    <name evidence="1" type="ORF">WIS42_P01</name>
</gene>
<dbReference type="EMBL" id="MN028536">
    <property type="protein sequence ID" value="QEA09978.1"/>
    <property type="molecule type" value="Genomic_DNA"/>
</dbReference>
<name>A0A5B8RPG2_9CAUD</name>
<proteinExistence type="predicted"/>
<keyword evidence="2" id="KW-1185">Reference proteome</keyword>
<accession>A0A5B8RPG2</accession>
<protein>
    <submittedName>
        <fullName evidence="1">Uncharacterized protein</fullName>
    </submittedName>
</protein>
<evidence type="ECO:0000313" key="1">
    <source>
        <dbReference type="EMBL" id="QEA09978.1"/>
    </source>
</evidence>
<sequence>MHNSNKILKTKSLGAARLCGAFLNIIKQLAREW</sequence>
<evidence type="ECO:0000313" key="2">
    <source>
        <dbReference type="Proteomes" id="UP000321238"/>
    </source>
</evidence>
<dbReference type="Proteomes" id="UP000321238">
    <property type="component" value="Segment"/>
</dbReference>
<organism evidence="1 2">
    <name type="scientific">Staphylococcus phage vB_SpsM_WIS42</name>
    <dbReference type="NCBI Taxonomy" id="2596715"/>
    <lineage>
        <taxon>Viruses</taxon>
        <taxon>Duplodnaviria</taxon>
        <taxon>Heunggongvirae</taxon>
        <taxon>Uroviricota</taxon>
        <taxon>Caudoviricetes</taxon>
        <taxon>Coventryvirus</taxon>
        <taxon>Coventryvirus WIS42</taxon>
    </lineage>
</organism>